<feature type="domain" description="Wadjet protein JetD C-terminal" evidence="1">
    <location>
        <begin position="192"/>
        <end position="295"/>
    </location>
</feature>
<dbReference type="Proteomes" id="UP001320122">
    <property type="component" value="Unassembled WGS sequence"/>
</dbReference>
<accession>A0ABS9AHI5</accession>
<dbReference type="Pfam" id="PF09983">
    <property type="entry name" value="JetD_C"/>
    <property type="match status" value="1"/>
</dbReference>
<dbReference type="InterPro" id="IPR024534">
    <property type="entry name" value="JetD_C"/>
</dbReference>
<evidence type="ECO:0000259" key="1">
    <source>
        <dbReference type="Pfam" id="PF09983"/>
    </source>
</evidence>
<keyword evidence="3" id="KW-1185">Reference proteome</keyword>
<name>A0ABS9AHI5_9GAMM</name>
<organism evidence="2 3">
    <name type="scientific">Billgrantia zhangzhouensis</name>
    <dbReference type="NCBI Taxonomy" id="2733481"/>
    <lineage>
        <taxon>Bacteria</taxon>
        <taxon>Pseudomonadati</taxon>
        <taxon>Pseudomonadota</taxon>
        <taxon>Gammaproteobacteria</taxon>
        <taxon>Oceanospirillales</taxon>
        <taxon>Halomonadaceae</taxon>
        <taxon>Billgrantia</taxon>
    </lineage>
</organism>
<proteinExistence type="predicted"/>
<gene>
    <name evidence="2" type="ORF">HOP51_13715</name>
</gene>
<reference evidence="2 3" key="1">
    <citation type="journal article" date="2021" name="Front. Microbiol.">
        <title>Aerobic Denitrification and Heterotrophic Sulfur Oxidation in the Genus Halomonas Revealed by Six Novel Species Characterizations and Genome-Based Analysis.</title>
        <authorList>
            <person name="Wang L."/>
            <person name="Shao Z."/>
        </authorList>
    </citation>
    <scope>NUCLEOTIDE SEQUENCE [LARGE SCALE GENOMIC DNA]</scope>
    <source>
        <strain evidence="2 3">MCCC 1A11036</strain>
    </source>
</reference>
<evidence type="ECO:0000313" key="3">
    <source>
        <dbReference type="Proteomes" id="UP001320122"/>
    </source>
</evidence>
<evidence type="ECO:0000313" key="2">
    <source>
        <dbReference type="EMBL" id="MCE8021156.1"/>
    </source>
</evidence>
<sequence length="368" mass="40650">MRDAALMLSEAAREALAWLEGEWQRAYSGTGKGKGWRSFNLVKQLQQKGICQTELHAWQVLEELGRSELIDLPPGVLLSPRAKLPVRVELAAARREILIAVSPALDPRLELEPRQHSAWRRALEGPLGGWSIKDQLALAEGLRRLANDLPRVYQLSPYVASARYLLGSSKLLEALPTELVRAFGIEPARFQAAETWLLASVPEHPERLLLIENAQSFSQACRVGCDKRLALICTFGYGLSLANALESGDRVRLVGQGTAGVTLADLLRLPCPTYWGDLDPEGLRIYRRLRHFLPDLALSALFGPMLAALEAGTCHPLDALTGKAGQRAAGGWPRGLDQEWLADNQIELLVGKPLELDEQEALLFRLQE</sequence>
<dbReference type="EMBL" id="JABFTT010000010">
    <property type="protein sequence ID" value="MCE8021156.1"/>
    <property type="molecule type" value="Genomic_DNA"/>
</dbReference>
<protein>
    <recommendedName>
        <fullName evidence="1">Wadjet protein JetD C-terminal domain-containing protein</fullName>
    </recommendedName>
</protein>
<dbReference type="RefSeq" id="WP_234274478.1">
    <property type="nucleotide sequence ID" value="NZ_JABFTT010000010.1"/>
</dbReference>
<comment type="caution">
    <text evidence="2">The sequence shown here is derived from an EMBL/GenBank/DDBJ whole genome shotgun (WGS) entry which is preliminary data.</text>
</comment>